<reference evidence="3 4" key="1">
    <citation type="submission" date="2019-06" db="EMBL/GenBank/DDBJ databases">
        <title>New taxonomy in bacterial strain CC-CFT640, isolated from vineyard.</title>
        <authorList>
            <person name="Lin S.-Y."/>
            <person name="Tsai C.-F."/>
            <person name="Young C.-C."/>
        </authorList>
    </citation>
    <scope>NUCLEOTIDE SEQUENCE [LARGE SCALE GENOMIC DNA]</scope>
    <source>
        <strain evidence="3 4">CC-CFT640</strain>
    </source>
</reference>
<dbReference type="GO" id="GO:0016787">
    <property type="term" value="F:hydrolase activity"/>
    <property type="evidence" value="ECO:0007669"/>
    <property type="project" value="UniProtKB-KW"/>
</dbReference>
<keyword evidence="1 3" id="KW-0378">Hydrolase</keyword>
<dbReference type="RefSeq" id="WP_147849427.1">
    <property type="nucleotide sequence ID" value="NZ_VDUZ01000029.1"/>
</dbReference>
<proteinExistence type="predicted"/>
<keyword evidence="4" id="KW-1185">Reference proteome</keyword>
<evidence type="ECO:0000259" key="2">
    <source>
        <dbReference type="Pfam" id="PF07859"/>
    </source>
</evidence>
<dbReference type="Proteomes" id="UP000321638">
    <property type="component" value="Unassembled WGS sequence"/>
</dbReference>
<dbReference type="AlphaFoldDB" id="A0A5C8PHZ0"/>
<dbReference type="SUPFAM" id="SSF53474">
    <property type="entry name" value="alpha/beta-Hydrolases"/>
    <property type="match status" value="1"/>
</dbReference>
<protein>
    <submittedName>
        <fullName evidence="3">Alpha/beta hydrolase</fullName>
    </submittedName>
</protein>
<evidence type="ECO:0000313" key="3">
    <source>
        <dbReference type="EMBL" id="TXL72958.1"/>
    </source>
</evidence>
<dbReference type="OrthoDB" id="9806180at2"/>
<comment type="caution">
    <text evidence="3">The sequence shown here is derived from an EMBL/GenBank/DDBJ whole genome shotgun (WGS) entry which is preliminary data.</text>
</comment>
<evidence type="ECO:0000256" key="1">
    <source>
        <dbReference type="ARBA" id="ARBA00022801"/>
    </source>
</evidence>
<evidence type="ECO:0000313" key="4">
    <source>
        <dbReference type="Proteomes" id="UP000321638"/>
    </source>
</evidence>
<gene>
    <name evidence="3" type="ORF">FHP25_23550</name>
</gene>
<accession>A0A5C8PHZ0</accession>
<dbReference type="EMBL" id="VDUZ01000029">
    <property type="protein sequence ID" value="TXL72958.1"/>
    <property type="molecule type" value="Genomic_DNA"/>
</dbReference>
<sequence>MPSPQSEALKSLYRHWSDSLAKNPTMPLDELRRLFDHWGDVTAEPGGVDYIEVDAGGVPALWAVPKGCAQDRVLQCTHGGGYVTGSMYSHRKVYGHFAKAIGCRALILDYRRAPEHVHPAPVDDATTAYRWLLDQGIEPGHIAFTGDSAGGGLAVTTLLRARERGLPMPAATMPLSPWLDMEATSPTFESNRERDALVQRDIVLVMAGTFLGEGGNRKDPLANPLLGDLKGLPPMLIQVGGDETLLDDSRNLADVARRAGVAVTLETEPHMQHVYHFLAGAAPEADDAIERLAAWVRPKLGLGEMSSREDARTTARRAG</sequence>
<dbReference type="InterPro" id="IPR013094">
    <property type="entry name" value="AB_hydrolase_3"/>
</dbReference>
<name>A0A5C8PHZ0_9HYPH</name>
<dbReference type="InterPro" id="IPR029058">
    <property type="entry name" value="AB_hydrolase_fold"/>
</dbReference>
<dbReference type="PANTHER" id="PTHR48081:SF8">
    <property type="entry name" value="ALPHA_BETA HYDROLASE FOLD-3 DOMAIN-CONTAINING PROTEIN-RELATED"/>
    <property type="match status" value="1"/>
</dbReference>
<dbReference type="Gene3D" id="3.40.50.1820">
    <property type="entry name" value="alpha/beta hydrolase"/>
    <property type="match status" value="1"/>
</dbReference>
<organism evidence="3 4">
    <name type="scientific">Vineibacter terrae</name>
    <dbReference type="NCBI Taxonomy" id="2586908"/>
    <lineage>
        <taxon>Bacteria</taxon>
        <taxon>Pseudomonadati</taxon>
        <taxon>Pseudomonadota</taxon>
        <taxon>Alphaproteobacteria</taxon>
        <taxon>Hyphomicrobiales</taxon>
        <taxon>Vineibacter</taxon>
    </lineage>
</organism>
<feature type="domain" description="Alpha/beta hydrolase fold-3" evidence="2">
    <location>
        <begin position="77"/>
        <end position="276"/>
    </location>
</feature>
<dbReference type="InterPro" id="IPR050300">
    <property type="entry name" value="GDXG_lipolytic_enzyme"/>
</dbReference>
<dbReference type="Pfam" id="PF07859">
    <property type="entry name" value="Abhydrolase_3"/>
    <property type="match status" value="1"/>
</dbReference>
<dbReference type="PANTHER" id="PTHR48081">
    <property type="entry name" value="AB HYDROLASE SUPERFAMILY PROTEIN C4A8.06C"/>
    <property type="match status" value="1"/>
</dbReference>